<protein>
    <submittedName>
        <fullName evidence="1">Uncharacterized protein</fullName>
    </submittedName>
</protein>
<sequence>MTQTFTKGYNHKVTIIERQFYHFFFFIYDALLGTKEQH</sequence>
<dbReference type="EMBL" id="JXLU01000095">
    <property type="protein sequence ID" value="KIO72494.1"/>
    <property type="molecule type" value="Genomic_DNA"/>
</dbReference>
<dbReference type="Proteomes" id="UP000032076">
    <property type="component" value="Unassembled WGS sequence"/>
</dbReference>
<organism evidence="1 2">
    <name type="scientific">Caldibacillus thermoamylovorans</name>
    <dbReference type="NCBI Taxonomy" id="35841"/>
    <lineage>
        <taxon>Bacteria</taxon>
        <taxon>Bacillati</taxon>
        <taxon>Bacillota</taxon>
        <taxon>Bacilli</taxon>
        <taxon>Bacillales</taxon>
        <taxon>Bacillaceae</taxon>
        <taxon>Caldibacillus</taxon>
    </lineage>
</organism>
<comment type="caution">
    <text evidence="1">The sequence shown here is derived from an EMBL/GenBank/DDBJ whole genome shotgun (WGS) entry which is preliminary data.</text>
</comment>
<accession>A0ABD4A6Q3</accession>
<proteinExistence type="predicted"/>
<name>A0ABD4A6Q3_9BACI</name>
<evidence type="ECO:0000313" key="2">
    <source>
        <dbReference type="Proteomes" id="UP000032076"/>
    </source>
</evidence>
<gene>
    <name evidence="1" type="ORF">B4167_1184</name>
</gene>
<evidence type="ECO:0000313" key="1">
    <source>
        <dbReference type="EMBL" id="KIO72494.1"/>
    </source>
</evidence>
<reference evidence="1 2" key="1">
    <citation type="submission" date="2015-01" db="EMBL/GenBank/DDBJ databases">
        <title>Draft Genome Sequences of Four Bacillus thermoamylovorans Strains, Isolated From Food Products.</title>
        <authorList>
            <person name="Krawcyk A.O."/>
            <person name="Berendsen E.M."/>
            <person name="Eijlander R.T."/>
            <person name="de Jong A."/>
            <person name="Wells-Bennik M."/>
            <person name="Kuipers O.P."/>
        </authorList>
    </citation>
    <scope>NUCLEOTIDE SEQUENCE [LARGE SCALE GENOMIC DNA]</scope>
    <source>
        <strain evidence="1 2">B4167</strain>
    </source>
</reference>
<dbReference type="AlphaFoldDB" id="A0ABD4A6Q3"/>